<dbReference type="InterPro" id="IPR040026">
    <property type="entry name" value="FliD"/>
</dbReference>
<protein>
    <submittedName>
        <fullName evidence="4">Flagellar filament capping protein FliD</fullName>
    </submittedName>
</protein>
<name>A0A931CYA9_9BACT</name>
<keyword evidence="4" id="KW-0966">Cell projection</keyword>
<keyword evidence="2" id="KW-0975">Bacterial flagellum</keyword>
<feature type="non-terminal residue" evidence="4">
    <location>
        <position position="1"/>
    </location>
</feature>
<dbReference type="PANTHER" id="PTHR30288:SF0">
    <property type="entry name" value="FLAGELLAR HOOK-ASSOCIATED PROTEIN 2"/>
    <property type="match status" value="1"/>
</dbReference>
<evidence type="ECO:0000313" key="5">
    <source>
        <dbReference type="Proteomes" id="UP000706172"/>
    </source>
</evidence>
<reference evidence="4" key="1">
    <citation type="submission" date="2020-07" db="EMBL/GenBank/DDBJ databases">
        <title>Severe corrosion of carbon steel in oil field produced water can be linked to methanogenic archaea containing a special type of NiFe hydrogenase.</title>
        <authorList>
            <person name="Lahme S."/>
            <person name="Mand J."/>
            <person name="Longwell J."/>
            <person name="Smith R."/>
            <person name="Enning D."/>
        </authorList>
    </citation>
    <scope>NUCLEOTIDE SEQUENCE</scope>
    <source>
        <strain evidence="4">MIC098Bin6</strain>
    </source>
</reference>
<dbReference type="Pfam" id="PF07196">
    <property type="entry name" value="Flagellin_IN"/>
    <property type="match status" value="1"/>
</dbReference>
<comment type="subcellular location">
    <subcellularLocation>
        <location evidence="1">Bacterial flagellum</location>
    </subcellularLocation>
</comment>
<dbReference type="GO" id="GO:0071973">
    <property type="term" value="P:bacterial-type flagellum-dependent cell motility"/>
    <property type="evidence" value="ECO:0007669"/>
    <property type="project" value="TreeGrafter"/>
</dbReference>
<evidence type="ECO:0000256" key="2">
    <source>
        <dbReference type="ARBA" id="ARBA00023143"/>
    </source>
</evidence>
<dbReference type="InterPro" id="IPR010809">
    <property type="entry name" value="FliD_C"/>
</dbReference>
<dbReference type="GO" id="GO:0009421">
    <property type="term" value="C:bacterial-type flagellum filament cap"/>
    <property type="evidence" value="ECO:0007669"/>
    <property type="project" value="InterPro"/>
</dbReference>
<organism evidence="4 5">
    <name type="scientific">Desulfotignum balticum</name>
    <dbReference type="NCBI Taxonomy" id="115781"/>
    <lineage>
        <taxon>Bacteria</taxon>
        <taxon>Pseudomonadati</taxon>
        <taxon>Thermodesulfobacteriota</taxon>
        <taxon>Desulfobacteria</taxon>
        <taxon>Desulfobacterales</taxon>
        <taxon>Desulfobacteraceae</taxon>
        <taxon>Desulfotignum</taxon>
    </lineage>
</organism>
<dbReference type="EMBL" id="JACCQK010000510">
    <property type="protein sequence ID" value="MBG0779949.1"/>
    <property type="molecule type" value="Genomic_DNA"/>
</dbReference>
<gene>
    <name evidence="4" type="primary">fliD</name>
    <name evidence="4" type="ORF">H0S81_08490</name>
</gene>
<dbReference type="Proteomes" id="UP000706172">
    <property type="component" value="Unassembled WGS sequence"/>
</dbReference>
<accession>A0A931CYA9</accession>
<evidence type="ECO:0000259" key="3">
    <source>
        <dbReference type="Pfam" id="PF07195"/>
    </source>
</evidence>
<dbReference type="AlphaFoldDB" id="A0A931CYA9"/>
<evidence type="ECO:0000256" key="1">
    <source>
        <dbReference type="ARBA" id="ARBA00004365"/>
    </source>
</evidence>
<dbReference type="InterPro" id="IPR010810">
    <property type="entry name" value="Flagellin_hook_IN_motif"/>
</dbReference>
<keyword evidence="4" id="KW-0969">Cilium</keyword>
<proteinExistence type="predicted"/>
<dbReference type="Pfam" id="PF07195">
    <property type="entry name" value="FliD_C"/>
    <property type="match status" value="1"/>
</dbReference>
<dbReference type="PANTHER" id="PTHR30288">
    <property type="entry name" value="FLAGELLAR CAP/ASSEMBLY PROTEIN FLID"/>
    <property type="match status" value="1"/>
</dbReference>
<feature type="domain" description="Flagellar hook-associated protein 2 C-terminal" evidence="3">
    <location>
        <begin position="111"/>
        <end position="339"/>
    </location>
</feature>
<evidence type="ECO:0000313" key="4">
    <source>
        <dbReference type="EMBL" id="MBG0779949.1"/>
    </source>
</evidence>
<comment type="caution">
    <text evidence="4">The sequence shown here is derived from an EMBL/GenBank/DDBJ whole genome shotgun (WGS) entry which is preliminary data.</text>
</comment>
<sequence length="363" mass="38360">EGEAVGEGTLHLKVGDGSVTDIDVSGTDTLSDVAASINDTGAGVHAAVIFDGTDYFLTLTADDTGADNVINLTATEAGTATGDPANTDTTGLSRLVYDQGGTTNMTNTKSAADAIISVDGVNDIHRAGNVIDDVLDGITLTLQSAPAAPDNVTTLSVERSTSPVTASINSFITAYNDVLDFIETHQSYDEATGEAGALLGDYTTNSIRNTLKNMVSDKLSDVGAFEQLTDIGVALNADGRLELDTLTLNNALDDNFEGVLQFFTQTTSGSEGFAVKMMDSLERVLDDKSGSLTARTAGILDSIGDIQDQVESWEARMVTWEERTRAQFNAMELLLAQYQTTGDYLSQQITGLQNFNSYVANRG</sequence>
<keyword evidence="4" id="KW-0282">Flagellum</keyword>
<dbReference type="GO" id="GO:0007155">
    <property type="term" value="P:cell adhesion"/>
    <property type="evidence" value="ECO:0007669"/>
    <property type="project" value="InterPro"/>
</dbReference>